<dbReference type="CDD" id="cd01029">
    <property type="entry name" value="TOPRIM_primases"/>
    <property type="match status" value="1"/>
</dbReference>
<dbReference type="InterPro" id="IPR034154">
    <property type="entry name" value="TOPRIM_DnaG/twinkle"/>
</dbReference>
<dbReference type="InterPro" id="IPR006171">
    <property type="entry name" value="TOPRIM_dom"/>
</dbReference>
<evidence type="ECO:0000313" key="12">
    <source>
        <dbReference type="Proteomes" id="UP000315577"/>
    </source>
</evidence>
<feature type="domain" description="Toprim" evidence="7">
    <location>
        <begin position="196"/>
        <end position="289"/>
    </location>
</feature>
<dbReference type="GO" id="GO:0016779">
    <property type="term" value="F:nucleotidyltransferase activity"/>
    <property type="evidence" value="ECO:0007669"/>
    <property type="project" value="UniProtKB-KW"/>
</dbReference>
<dbReference type="GO" id="GO:0000428">
    <property type="term" value="C:DNA-directed RNA polymerase complex"/>
    <property type="evidence" value="ECO:0007669"/>
    <property type="project" value="UniProtKB-KW"/>
</dbReference>
<reference evidence="9 11" key="1">
    <citation type="submission" date="2019-03" db="EMBL/GenBank/DDBJ databases">
        <title>Genomic Encyclopedia of Type Strains, Phase IV (KMG-IV): sequencing the most valuable type-strain genomes for metagenomic binning, comparative biology and taxonomic classification.</title>
        <authorList>
            <person name="Goeker M."/>
        </authorList>
    </citation>
    <scope>NUCLEOTIDE SEQUENCE [LARGE SCALE GENOMIC DNA]</scope>
    <source>
        <strain evidence="9 11">DSM 12034</strain>
    </source>
</reference>
<dbReference type="InterPro" id="IPR027032">
    <property type="entry name" value="Twinkle-like"/>
</dbReference>
<dbReference type="Pfam" id="PF13481">
    <property type="entry name" value="AAA_25"/>
    <property type="match status" value="1"/>
</dbReference>
<dbReference type="GO" id="GO:1990077">
    <property type="term" value="C:primosome complex"/>
    <property type="evidence" value="ECO:0007669"/>
    <property type="project" value="UniProtKB-KW"/>
</dbReference>
<dbReference type="Gene3D" id="3.40.1360.10">
    <property type="match status" value="1"/>
</dbReference>
<dbReference type="GO" id="GO:0005524">
    <property type="term" value="F:ATP binding"/>
    <property type="evidence" value="ECO:0007669"/>
    <property type="project" value="InterPro"/>
</dbReference>
<organism evidence="9 11">
    <name type="scientific">Tepidimonas ignava</name>
    <dbReference type="NCBI Taxonomy" id="114249"/>
    <lineage>
        <taxon>Bacteria</taxon>
        <taxon>Pseudomonadati</taxon>
        <taxon>Pseudomonadota</taxon>
        <taxon>Betaproteobacteria</taxon>
        <taxon>Burkholderiales</taxon>
        <taxon>Tepidimonas</taxon>
    </lineage>
</organism>
<evidence type="ECO:0000259" key="8">
    <source>
        <dbReference type="PROSITE" id="PS51199"/>
    </source>
</evidence>
<dbReference type="InterPro" id="IPR036977">
    <property type="entry name" value="DNA_primase_Znf_CHC2"/>
</dbReference>
<evidence type="ECO:0000256" key="3">
    <source>
        <dbReference type="ARBA" id="ARBA00022679"/>
    </source>
</evidence>
<keyword evidence="5" id="KW-0235">DNA replication</keyword>
<evidence type="ECO:0000256" key="5">
    <source>
        <dbReference type="ARBA" id="ARBA00022705"/>
    </source>
</evidence>
<dbReference type="RefSeq" id="WP_132962101.1">
    <property type="nucleotide sequence ID" value="NZ_SMAH01000004.1"/>
</dbReference>
<dbReference type="GO" id="GO:0043139">
    <property type="term" value="F:5'-3' DNA helicase activity"/>
    <property type="evidence" value="ECO:0007669"/>
    <property type="project" value="InterPro"/>
</dbReference>
<dbReference type="SUPFAM" id="SSF57783">
    <property type="entry name" value="Zinc beta-ribbon"/>
    <property type="match status" value="1"/>
</dbReference>
<dbReference type="GO" id="GO:0008270">
    <property type="term" value="F:zinc ion binding"/>
    <property type="evidence" value="ECO:0007669"/>
    <property type="project" value="InterPro"/>
</dbReference>
<dbReference type="InterPro" id="IPR027417">
    <property type="entry name" value="P-loop_NTPase"/>
</dbReference>
<keyword evidence="2" id="KW-0639">Primosome</keyword>
<evidence type="ECO:0000313" key="11">
    <source>
        <dbReference type="Proteomes" id="UP000295536"/>
    </source>
</evidence>
<feature type="domain" description="SF4 helicase" evidence="8">
    <location>
        <begin position="326"/>
        <end position="584"/>
    </location>
</feature>
<dbReference type="GO" id="GO:0006269">
    <property type="term" value="P:DNA replication, synthesis of primer"/>
    <property type="evidence" value="ECO:0007669"/>
    <property type="project" value="UniProtKB-KW"/>
</dbReference>
<dbReference type="InterPro" id="IPR007694">
    <property type="entry name" value="DNA_helicase_DnaB-like_C"/>
</dbReference>
<evidence type="ECO:0000256" key="6">
    <source>
        <dbReference type="ARBA" id="ARBA00023163"/>
    </source>
</evidence>
<evidence type="ECO:0000256" key="4">
    <source>
        <dbReference type="ARBA" id="ARBA00022695"/>
    </source>
</evidence>
<gene>
    <name evidence="10" type="primary">dnaG</name>
    <name evidence="9" type="ORF">EDC36_104208</name>
    <name evidence="10" type="ORF">Tigna_01922</name>
</gene>
<keyword evidence="12" id="KW-1185">Reference proteome</keyword>
<dbReference type="EMBL" id="VJNC01000013">
    <property type="protein sequence ID" value="TSE20291.1"/>
    <property type="molecule type" value="Genomic_DNA"/>
</dbReference>
<dbReference type="OrthoDB" id="5959484at2"/>
<dbReference type="EC" id="2.7.7.-" evidence="10"/>
<dbReference type="AlphaFoldDB" id="A0A4R3LJS9"/>
<dbReference type="PROSITE" id="PS50880">
    <property type="entry name" value="TOPRIM"/>
    <property type="match status" value="1"/>
</dbReference>
<comment type="caution">
    <text evidence="9">The sequence shown here is derived from an EMBL/GenBank/DDBJ whole genome shotgun (WGS) entry which is preliminary data.</text>
</comment>
<proteinExistence type="predicted"/>
<reference evidence="10 12" key="2">
    <citation type="submission" date="2019-07" db="EMBL/GenBank/DDBJ databases">
        <title>Tepidimonas ignava SPS-1037 draft genome.</title>
        <authorList>
            <person name="Da Costa M.S."/>
            <person name="Froufe H.J.C."/>
            <person name="Egas C."/>
            <person name="Albuquerque L."/>
        </authorList>
    </citation>
    <scope>NUCLEOTIDE SEQUENCE [LARGE SCALE GENOMIC DNA]</scope>
    <source>
        <strain evidence="10 12">SPS-1037</strain>
    </source>
</reference>
<dbReference type="GO" id="GO:0003697">
    <property type="term" value="F:single-stranded DNA binding"/>
    <property type="evidence" value="ECO:0007669"/>
    <property type="project" value="InterPro"/>
</dbReference>
<evidence type="ECO:0000313" key="9">
    <source>
        <dbReference type="EMBL" id="TCS98784.1"/>
    </source>
</evidence>
<dbReference type="Proteomes" id="UP000295536">
    <property type="component" value="Unassembled WGS sequence"/>
</dbReference>
<dbReference type="PANTHER" id="PTHR12873:SF0">
    <property type="entry name" value="TWINKLE MTDNA HELICASE"/>
    <property type="match status" value="1"/>
</dbReference>
<dbReference type="Gene3D" id="3.90.580.10">
    <property type="entry name" value="Zinc finger, CHC2-type domain"/>
    <property type="match status" value="1"/>
</dbReference>
<keyword evidence="4 10" id="KW-0548">Nucleotidyltransferase</keyword>
<evidence type="ECO:0000259" key="7">
    <source>
        <dbReference type="PROSITE" id="PS50880"/>
    </source>
</evidence>
<name>A0A4R3LJS9_9BURK</name>
<keyword evidence="3 10" id="KW-0808">Transferase</keyword>
<dbReference type="PROSITE" id="PS51199">
    <property type="entry name" value="SF4_HELICASE"/>
    <property type="match status" value="1"/>
</dbReference>
<dbReference type="SUPFAM" id="SSF52540">
    <property type="entry name" value="P-loop containing nucleoside triphosphate hydrolases"/>
    <property type="match status" value="1"/>
</dbReference>
<dbReference type="SMART" id="SM00493">
    <property type="entry name" value="TOPRIM"/>
    <property type="match status" value="1"/>
</dbReference>
<keyword evidence="1" id="KW-0240">DNA-directed RNA polymerase</keyword>
<dbReference type="Pfam" id="PF13155">
    <property type="entry name" value="Toprim_2"/>
    <property type="match status" value="1"/>
</dbReference>
<accession>A0A4R3LJS9</accession>
<keyword evidence="6" id="KW-0804">Transcription</keyword>
<dbReference type="Gene3D" id="3.40.50.300">
    <property type="entry name" value="P-loop containing nucleotide triphosphate hydrolases"/>
    <property type="match status" value="1"/>
</dbReference>
<protein>
    <submittedName>
        <fullName evidence="10">DNA primase</fullName>
        <ecNumber evidence="10">2.7.7.-</ecNumber>
    </submittedName>
    <submittedName>
        <fullName evidence="9">Twinkle protein</fullName>
    </submittedName>
</protein>
<dbReference type="Proteomes" id="UP000315577">
    <property type="component" value="Unassembled WGS sequence"/>
</dbReference>
<dbReference type="PANTHER" id="PTHR12873">
    <property type="entry name" value="T7-LIKE MITOCHONDRIAL DNA HELICASE"/>
    <property type="match status" value="1"/>
</dbReference>
<evidence type="ECO:0000256" key="2">
    <source>
        <dbReference type="ARBA" id="ARBA00022515"/>
    </source>
</evidence>
<dbReference type="SUPFAM" id="SSF56731">
    <property type="entry name" value="DNA primase core"/>
    <property type="match status" value="1"/>
</dbReference>
<sequence>MNAADIAQALSERAEDVAAYLLPKGKRAGREWRAGSISGEPGQSLAVAIHGNKRGIWRDFATDQGGDLLDLWMAVRACSVAQAMREAAQWLGLRETIPAGAPKREYRRPPKPACTAAAAEVLSWLASRGIKEQTARDFRIAQRQEAGKTYAIFPYLRDGEFINAKFRNIAEKRDMRQMKEAEPCLFGWHLIDPKCRRIVITEGELDAMTLHQAGIAALSVNAGAGSFAWLESDWERLERFSDIVIAFDADEAGRKGARELARRLGEARARLCEFAPYKDANEALQAGESPEFFARAISEAKPIEPDGIRPFDAFLERVQAMFWPAPGEEAAGYPLAIGHKTQDWLVFRPGEVSVWTGINGHGKSQFLAQLSVQHAALGARWCVYSGEMPPAVQLKRLIKIATGQDRPHPEHIAQAARWIGQSMWVIDRVGSVELSWLIKVFEYANRRYGCDCFLIDSLMMLSDVPEDGSGAFSAQKRAIQTIADFAKRSGSHVHVVAHPRKGRDETMAPGKLDVGGSSRITDGADNVLSVWNAKHDPTKPDYNPALPDGHIALHKQRHGDVQDRKALLWSIAGCRQFSADSLRAPRVFVPEPARAPQPAQEDWL</sequence>
<evidence type="ECO:0000313" key="10">
    <source>
        <dbReference type="EMBL" id="TSE20291.1"/>
    </source>
</evidence>
<evidence type="ECO:0000256" key="1">
    <source>
        <dbReference type="ARBA" id="ARBA00022478"/>
    </source>
</evidence>
<dbReference type="EMBL" id="SMAH01000004">
    <property type="protein sequence ID" value="TCS98784.1"/>
    <property type="molecule type" value="Genomic_DNA"/>
</dbReference>